<dbReference type="RefSeq" id="WP_309489218.1">
    <property type="nucleotide sequence ID" value="NZ_JAENIG010000003.1"/>
</dbReference>
<keyword evidence="2" id="KW-1185">Reference proteome</keyword>
<dbReference type="Proteomes" id="UP000634206">
    <property type="component" value="Unassembled WGS sequence"/>
</dbReference>
<gene>
    <name evidence="1" type="ORF">JIN83_06555</name>
</gene>
<organism evidence="1 2">
    <name type="scientific">Oceaniferula flava</name>
    <dbReference type="NCBI Taxonomy" id="2800421"/>
    <lineage>
        <taxon>Bacteria</taxon>
        <taxon>Pseudomonadati</taxon>
        <taxon>Verrucomicrobiota</taxon>
        <taxon>Verrucomicrobiia</taxon>
        <taxon>Verrucomicrobiales</taxon>
        <taxon>Verrucomicrobiaceae</taxon>
        <taxon>Oceaniferula</taxon>
    </lineage>
</organism>
<name>A0AAE2SCR1_9BACT</name>
<dbReference type="AlphaFoldDB" id="A0AAE2SCR1"/>
<reference evidence="1" key="1">
    <citation type="submission" date="2021-01" db="EMBL/GenBank/DDBJ databases">
        <title>Modified the classification status of verrucomicrobia.</title>
        <authorList>
            <person name="Feng X."/>
        </authorList>
    </citation>
    <scope>NUCLEOTIDE SEQUENCE</scope>
    <source>
        <strain evidence="1">5K15</strain>
    </source>
</reference>
<protein>
    <submittedName>
        <fullName evidence="1">Uncharacterized protein</fullName>
    </submittedName>
</protein>
<comment type="caution">
    <text evidence="1">The sequence shown here is derived from an EMBL/GenBank/DDBJ whole genome shotgun (WGS) entry which is preliminary data.</text>
</comment>
<proteinExistence type="predicted"/>
<sequence>MDKIEQKRIEEDLEASMNQEVLLLKGLTDDFTKNLDCIGSAYLNVSHHGVAMAVKSSCLKPERLDETGTLWWPESGIKVDTERLESTYAVDHSVMGAGVIECDFERAANGFSVAFLSNDYREDLFELITEAYAQERVKAAALQRQRFLKRPNFDACACCADRADRIRKNTEGHPVSKILSMYAGTASKLRFHLAADHVDMLCAWAIDEIRCLSGVIVCSGAKHVLRLDASMIHTIQIMNSVKGGTTYSLMKCYHSLGGLMLEISLEGECHSEQWHQVCLAADSSYHSISDIPSTS</sequence>
<accession>A0AAE2SCR1</accession>
<evidence type="ECO:0000313" key="1">
    <source>
        <dbReference type="EMBL" id="MBK1854612.1"/>
    </source>
</evidence>
<evidence type="ECO:0000313" key="2">
    <source>
        <dbReference type="Proteomes" id="UP000634206"/>
    </source>
</evidence>
<dbReference type="EMBL" id="JAENIG010000003">
    <property type="protein sequence ID" value="MBK1854612.1"/>
    <property type="molecule type" value="Genomic_DNA"/>
</dbReference>